<sequence>MLLRSLSPCCVSCACWIVMKALPWVIFMKQWKRQRSQ</sequence>
<protein>
    <submittedName>
        <fullName evidence="2">Uncharacterized protein</fullName>
    </submittedName>
</protein>
<name>A0A0A9G0I4_ARUDO</name>
<reference evidence="2" key="2">
    <citation type="journal article" date="2015" name="Data Brief">
        <title>Shoot transcriptome of the giant reed, Arundo donax.</title>
        <authorList>
            <person name="Barrero R.A."/>
            <person name="Guerrero F.D."/>
            <person name="Moolhuijzen P."/>
            <person name="Goolsby J.A."/>
            <person name="Tidwell J."/>
            <person name="Bellgard S.E."/>
            <person name="Bellgard M.I."/>
        </authorList>
    </citation>
    <scope>NUCLEOTIDE SEQUENCE</scope>
    <source>
        <tissue evidence="2">Shoot tissue taken approximately 20 cm above the soil surface</tissue>
    </source>
</reference>
<evidence type="ECO:0000313" key="2">
    <source>
        <dbReference type="EMBL" id="JAE14098.1"/>
    </source>
</evidence>
<accession>A0A0A9G0I4</accession>
<organism evidence="2">
    <name type="scientific">Arundo donax</name>
    <name type="common">Giant reed</name>
    <name type="synonym">Donax arundinaceus</name>
    <dbReference type="NCBI Taxonomy" id="35708"/>
    <lineage>
        <taxon>Eukaryota</taxon>
        <taxon>Viridiplantae</taxon>
        <taxon>Streptophyta</taxon>
        <taxon>Embryophyta</taxon>
        <taxon>Tracheophyta</taxon>
        <taxon>Spermatophyta</taxon>
        <taxon>Magnoliopsida</taxon>
        <taxon>Liliopsida</taxon>
        <taxon>Poales</taxon>
        <taxon>Poaceae</taxon>
        <taxon>PACMAD clade</taxon>
        <taxon>Arundinoideae</taxon>
        <taxon>Arundineae</taxon>
        <taxon>Arundo</taxon>
    </lineage>
</organism>
<proteinExistence type="predicted"/>
<keyword evidence="1" id="KW-0472">Membrane</keyword>
<dbReference type="PROSITE" id="PS51257">
    <property type="entry name" value="PROKAR_LIPOPROTEIN"/>
    <property type="match status" value="1"/>
</dbReference>
<keyword evidence="1" id="KW-0812">Transmembrane</keyword>
<keyword evidence="1" id="KW-1133">Transmembrane helix</keyword>
<reference evidence="2" key="1">
    <citation type="submission" date="2014-09" db="EMBL/GenBank/DDBJ databases">
        <authorList>
            <person name="Magalhaes I.L.F."/>
            <person name="Oliveira U."/>
            <person name="Santos F.R."/>
            <person name="Vidigal T.H.D.A."/>
            <person name="Brescovit A.D."/>
            <person name="Santos A.J."/>
        </authorList>
    </citation>
    <scope>NUCLEOTIDE SEQUENCE</scope>
    <source>
        <tissue evidence="2">Shoot tissue taken approximately 20 cm above the soil surface</tissue>
    </source>
</reference>
<dbReference type="AlphaFoldDB" id="A0A0A9G0I4"/>
<evidence type="ECO:0000256" key="1">
    <source>
        <dbReference type="SAM" id="Phobius"/>
    </source>
</evidence>
<feature type="transmembrane region" description="Helical" evidence="1">
    <location>
        <begin position="6"/>
        <end position="27"/>
    </location>
</feature>
<dbReference type="EMBL" id="GBRH01183798">
    <property type="protein sequence ID" value="JAE14098.1"/>
    <property type="molecule type" value="Transcribed_RNA"/>
</dbReference>